<evidence type="ECO:0000256" key="1">
    <source>
        <dbReference type="ARBA" id="ARBA00001974"/>
    </source>
</evidence>
<dbReference type="InterPro" id="IPR016156">
    <property type="entry name" value="FAD/NAD-linked_Rdtase_dimer_sf"/>
</dbReference>
<reference evidence="7" key="2">
    <citation type="submission" date="2020-09" db="EMBL/GenBank/DDBJ databases">
        <authorList>
            <person name="Sun Q."/>
            <person name="Zhou Y."/>
        </authorList>
    </citation>
    <scope>NUCLEOTIDE SEQUENCE</scope>
    <source>
        <strain evidence="7">CGMCC 4.3508</strain>
    </source>
</reference>
<evidence type="ECO:0000256" key="2">
    <source>
        <dbReference type="ARBA" id="ARBA00022630"/>
    </source>
</evidence>
<dbReference type="PANTHER" id="PTHR43557:SF2">
    <property type="entry name" value="RIESKE DOMAIN-CONTAINING PROTEIN-RELATED"/>
    <property type="match status" value="1"/>
</dbReference>
<evidence type="ECO:0000256" key="3">
    <source>
        <dbReference type="ARBA" id="ARBA00022827"/>
    </source>
</evidence>
<feature type="domain" description="Reductase C-terminal" evidence="6">
    <location>
        <begin position="325"/>
        <end position="389"/>
    </location>
</feature>
<dbReference type="InterPro" id="IPR036188">
    <property type="entry name" value="FAD/NAD-bd_sf"/>
</dbReference>
<comment type="cofactor">
    <cofactor evidence="1">
        <name>FAD</name>
        <dbReference type="ChEBI" id="CHEBI:57692"/>
    </cofactor>
</comment>
<keyword evidence="2" id="KW-0285">Flavoprotein</keyword>
<dbReference type="InterPro" id="IPR028202">
    <property type="entry name" value="Reductase_C"/>
</dbReference>
<dbReference type="EMBL" id="BMMH01000006">
    <property type="protein sequence ID" value="GGL15979.1"/>
    <property type="molecule type" value="Genomic_DNA"/>
</dbReference>
<dbReference type="Pfam" id="PF07992">
    <property type="entry name" value="Pyr_redox_2"/>
    <property type="match status" value="1"/>
</dbReference>
<evidence type="ECO:0000256" key="4">
    <source>
        <dbReference type="ARBA" id="ARBA00023002"/>
    </source>
</evidence>
<comment type="caution">
    <text evidence="7">The sequence shown here is derived from an EMBL/GenBank/DDBJ whole genome shotgun (WGS) entry which is preliminary data.</text>
</comment>
<name>A0A917RNE6_9NOCA</name>
<sequence length="410" mass="43985">MTAPTQPRHIVVVGASLAGLRAVQAARESGFTGRLTLVGAEEHLPYDRPPLSKEYLAEGPATTAHVFPEAADLAATLDLDLRLGTRATGLDIDGHTVTTTRGEIDYDALLVATGVHARRLPGTGHLTGVHVLRNLDDARAIRAAFDARARVVVIGAGFIGAEVASAAARRGLAPAVVEAAPIPLVRALGETGGAGLARMHHRHGVDFRCGVAVSELLGDHHVEAVRLVDGSEIPADLVIVGIGATPATEWLETSGLTVSDGVVCDRLLQAGPDVWAAGDIARWENPLFERPMRLEHWTNAGEQAAHAMENLLSPEEATPYRHVPYFWSDWYGRRIQFAGLPVGEPAVVAGSWDDDLVALYREGERLVGALTVDRRGDIMKYRSRIARHDNWFAALEFAAERNAAVIATRT</sequence>
<dbReference type="RefSeq" id="WP_062999588.1">
    <property type="nucleotide sequence ID" value="NZ_BMMH01000006.1"/>
</dbReference>
<dbReference type="GO" id="GO:0016651">
    <property type="term" value="F:oxidoreductase activity, acting on NAD(P)H"/>
    <property type="evidence" value="ECO:0007669"/>
    <property type="project" value="TreeGrafter"/>
</dbReference>
<dbReference type="PRINTS" id="PR00368">
    <property type="entry name" value="FADPNR"/>
</dbReference>
<dbReference type="Pfam" id="PF14759">
    <property type="entry name" value="Reductase_C"/>
    <property type="match status" value="1"/>
</dbReference>
<dbReference type="Proteomes" id="UP000638263">
    <property type="component" value="Unassembled WGS sequence"/>
</dbReference>
<protein>
    <submittedName>
        <fullName evidence="7">Ferredoxin reductase</fullName>
    </submittedName>
</protein>
<keyword evidence="8" id="KW-1185">Reference proteome</keyword>
<keyword evidence="4" id="KW-0560">Oxidoreductase</keyword>
<dbReference type="GO" id="GO:0005737">
    <property type="term" value="C:cytoplasm"/>
    <property type="evidence" value="ECO:0007669"/>
    <property type="project" value="TreeGrafter"/>
</dbReference>
<dbReference type="Gene3D" id="3.50.50.60">
    <property type="entry name" value="FAD/NAD(P)-binding domain"/>
    <property type="match status" value="2"/>
</dbReference>
<accession>A0A917RNE6</accession>
<keyword evidence="3" id="KW-0274">FAD</keyword>
<feature type="domain" description="FAD/NAD(P)-binding" evidence="5">
    <location>
        <begin position="9"/>
        <end position="304"/>
    </location>
</feature>
<evidence type="ECO:0000259" key="5">
    <source>
        <dbReference type="Pfam" id="PF07992"/>
    </source>
</evidence>
<dbReference type="Gene3D" id="3.30.390.30">
    <property type="match status" value="1"/>
</dbReference>
<dbReference type="InterPro" id="IPR050446">
    <property type="entry name" value="FAD-oxidoreductase/Apoptosis"/>
</dbReference>
<organism evidence="7 8">
    <name type="scientific">Nocardia jinanensis</name>
    <dbReference type="NCBI Taxonomy" id="382504"/>
    <lineage>
        <taxon>Bacteria</taxon>
        <taxon>Bacillati</taxon>
        <taxon>Actinomycetota</taxon>
        <taxon>Actinomycetes</taxon>
        <taxon>Mycobacteriales</taxon>
        <taxon>Nocardiaceae</taxon>
        <taxon>Nocardia</taxon>
    </lineage>
</organism>
<evidence type="ECO:0000313" key="8">
    <source>
        <dbReference type="Proteomes" id="UP000638263"/>
    </source>
</evidence>
<gene>
    <name evidence="7" type="ORF">GCM10011588_33310</name>
</gene>
<reference evidence="7" key="1">
    <citation type="journal article" date="2014" name="Int. J. Syst. Evol. Microbiol.">
        <title>Complete genome sequence of Corynebacterium casei LMG S-19264T (=DSM 44701T), isolated from a smear-ripened cheese.</title>
        <authorList>
            <consortium name="US DOE Joint Genome Institute (JGI-PGF)"/>
            <person name="Walter F."/>
            <person name="Albersmeier A."/>
            <person name="Kalinowski J."/>
            <person name="Ruckert C."/>
        </authorList>
    </citation>
    <scope>NUCLEOTIDE SEQUENCE</scope>
    <source>
        <strain evidence="7">CGMCC 4.3508</strain>
    </source>
</reference>
<dbReference type="PANTHER" id="PTHR43557">
    <property type="entry name" value="APOPTOSIS-INDUCING FACTOR 1"/>
    <property type="match status" value="1"/>
</dbReference>
<evidence type="ECO:0000259" key="6">
    <source>
        <dbReference type="Pfam" id="PF14759"/>
    </source>
</evidence>
<dbReference type="SUPFAM" id="SSF51905">
    <property type="entry name" value="FAD/NAD(P)-binding domain"/>
    <property type="match status" value="2"/>
</dbReference>
<proteinExistence type="predicted"/>
<dbReference type="PRINTS" id="PR00411">
    <property type="entry name" value="PNDRDTASEI"/>
</dbReference>
<evidence type="ECO:0000313" key="7">
    <source>
        <dbReference type="EMBL" id="GGL15979.1"/>
    </source>
</evidence>
<dbReference type="AlphaFoldDB" id="A0A917RNE6"/>
<dbReference type="SUPFAM" id="SSF55424">
    <property type="entry name" value="FAD/NAD-linked reductases, dimerisation (C-terminal) domain"/>
    <property type="match status" value="1"/>
</dbReference>
<dbReference type="InterPro" id="IPR023753">
    <property type="entry name" value="FAD/NAD-binding_dom"/>
</dbReference>